<keyword evidence="3" id="KW-0732">Signal</keyword>
<keyword evidence="2" id="KW-0812">Transmembrane</keyword>
<gene>
    <name evidence="4" type="primary">Acey_s0045.g1203</name>
    <name evidence="4" type="ORF">Y032_0045g1203</name>
</gene>
<proteinExistence type="predicted"/>
<keyword evidence="5" id="KW-1185">Reference proteome</keyword>
<dbReference type="Proteomes" id="UP000024635">
    <property type="component" value="Unassembled WGS sequence"/>
</dbReference>
<reference evidence="5" key="1">
    <citation type="journal article" date="2015" name="Nat. Genet.">
        <title>The genome and transcriptome of the zoonotic hookworm Ancylostoma ceylanicum identify infection-specific gene families.</title>
        <authorList>
            <person name="Schwarz E.M."/>
            <person name="Hu Y."/>
            <person name="Antoshechkin I."/>
            <person name="Miller M.M."/>
            <person name="Sternberg P.W."/>
            <person name="Aroian R.V."/>
        </authorList>
    </citation>
    <scope>NUCLEOTIDE SEQUENCE</scope>
    <source>
        <strain evidence="5">HY135</strain>
    </source>
</reference>
<feature type="chain" id="PRO_5001489213" evidence="3">
    <location>
        <begin position="18"/>
        <end position="118"/>
    </location>
</feature>
<accession>A0A016UEG3</accession>
<feature type="region of interest" description="Disordered" evidence="1">
    <location>
        <begin position="81"/>
        <end position="118"/>
    </location>
</feature>
<organism evidence="4 5">
    <name type="scientific">Ancylostoma ceylanicum</name>
    <dbReference type="NCBI Taxonomy" id="53326"/>
    <lineage>
        <taxon>Eukaryota</taxon>
        <taxon>Metazoa</taxon>
        <taxon>Ecdysozoa</taxon>
        <taxon>Nematoda</taxon>
        <taxon>Chromadorea</taxon>
        <taxon>Rhabditida</taxon>
        <taxon>Rhabditina</taxon>
        <taxon>Rhabditomorpha</taxon>
        <taxon>Strongyloidea</taxon>
        <taxon>Ancylostomatidae</taxon>
        <taxon>Ancylostomatinae</taxon>
        <taxon>Ancylostoma</taxon>
    </lineage>
</organism>
<evidence type="ECO:0000313" key="5">
    <source>
        <dbReference type="Proteomes" id="UP000024635"/>
    </source>
</evidence>
<dbReference type="EMBL" id="JARK01001381">
    <property type="protein sequence ID" value="EYC12988.1"/>
    <property type="molecule type" value="Genomic_DNA"/>
</dbReference>
<sequence length="118" mass="12521">MWLMMLGYFITASCVCTVGIDGGGLSAASKCTQRDLSALAGILSGTTNYRVFLIFFVTCNRDKTPQVKKRVVGKSIILSVSDDLPPSFNSKAPSDSVNEKQASDSQGEKKANNGNPPG</sequence>
<feature type="compositionally biased region" description="Polar residues" evidence="1">
    <location>
        <begin position="87"/>
        <end position="96"/>
    </location>
</feature>
<feature type="signal peptide" evidence="3">
    <location>
        <begin position="1"/>
        <end position="17"/>
    </location>
</feature>
<name>A0A016UEG3_9BILA</name>
<feature type="transmembrane region" description="Helical" evidence="2">
    <location>
        <begin position="38"/>
        <end position="59"/>
    </location>
</feature>
<evidence type="ECO:0000256" key="3">
    <source>
        <dbReference type="SAM" id="SignalP"/>
    </source>
</evidence>
<dbReference type="AlphaFoldDB" id="A0A016UEG3"/>
<feature type="compositionally biased region" description="Basic and acidic residues" evidence="1">
    <location>
        <begin position="97"/>
        <end position="111"/>
    </location>
</feature>
<keyword evidence="2" id="KW-0472">Membrane</keyword>
<evidence type="ECO:0000256" key="2">
    <source>
        <dbReference type="SAM" id="Phobius"/>
    </source>
</evidence>
<evidence type="ECO:0000313" key="4">
    <source>
        <dbReference type="EMBL" id="EYC12988.1"/>
    </source>
</evidence>
<comment type="caution">
    <text evidence="4">The sequence shown here is derived from an EMBL/GenBank/DDBJ whole genome shotgun (WGS) entry which is preliminary data.</text>
</comment>
<keyword evidence="2" id="KW-1133">Transmembrane helix</keyword>
<evidence type="ECO:0000256" key="1">
    <source>
        <dbReference type="SAM" id="MobiDB-lite"/>
    </source>
</evidence>
<protein>
    <submittedName>
        <fullName evidence="4">Uncharacterized protein</fullName>
    </submittedName>
</protein>